<dbReference type="InParanoid" id="A0A369KAD9"/>
<keyword evidence="3" id="KW-1185">Reference proteome</keyword>
<dbReference type="Proteomes" id="UP000076154">
    <property type="component" value="Unassembled WGS sequence"/>
</dbReference>
<evidence type="ECO:0000256" key="1">
    <source>
        <dbReference type="SAM" id="Phobius"/>
    </source>
</evidence>
<gene>
    <name evidence="2" type="ORF">Hypma_002276</name>
</gene>
<evidence type="ECO:0000313" key="3">
    <source>
        <dbReference type="Proteomes" id="UP000076154"/>
    </source>
</evidence>
<proteinExistence type="predicted"/>
<comment type="caution">
    <text evidence="2">The sequence shown here is derived from an EMBL/GenBank/DDBJ whole genome shotgun (WGS) entry which is preliminary data.</text>
</comment>
<keyword evidence="1" id="KW-0812">Transmembrane</keyword>
<feature type="transmembrane region" description="Helical" evidence="1">
    <location>
        <begin position="12"/>
        <end position="31"/>
    </location>
</feature>
<protein>
    <submittedName>
        <fullName evidence="2">Uncharacterized protein</fullName>
    </submittedName>
</protein>
<keyword evidence="1" id="KW-0472">Membrane</keyword>
<reference evidence="2" key="1">
    <citation type="submission" date="2018-04" db="EMBL/GenBank/DDBJ databases">
        <title>Whole genome sequencing of Hypsizygus marmoreus.</title>
        <authorList>
            <person name="Choi I.-G."/>
            <person name="Min B."/>
            <person name="Kim J.-G."/>
            <person name="Kim S."/>
            <person name="Oh Y.-L."/>
            <person name="Kong W.-S."/>
            <person name="Park H."/>
            <person name="Jeong J."/>
            <person name="Song E.-S."/>
        </authorList>
    </citation>
    <scope>NUCLEOTIDE SEQUENCE [LARGE SCALE GENOMIC DNA]</scope>
    <source>
        <strain evidence="2">51987-8</strain>
    </source>
</reference>
<accession>A0A369KAD9</accession>
<name>A0A369KAD9_HYPMA</name>
<evidence type="ECO:0000313" key="2">
    <source>
        <dbReference type="EMBL" id="RDB27886.1"/>
    </source>
</evidence>
<organism evidence="2 3">
    <name type="scientific">Hypsizygus marmoreus</name>
    <name type="common">White beech mushroom</name>
    <name type="synonym">Agaricus marmoreus</name>
    <dbReference type="NCBI Taxonomy" id="39966"/>
    <lineage>
        <taxon>Eukaryota</taxon>
        <taxon>Fungi</taxon>
        <taxon>Dikarya</taxon>
        <taxon>Basidiomycota</taxon>
        <taxon>Agaricomycotina</taxon>
        <taxon>Agaricomycetes</taxon>
        <taxon>Agaricomycetidae</taxon>
        <taxon>Agaricales</taxon>
        <taxon>Tricholomatineae</taxon>
        <taxon>Lyophyllaceae</taxon>
        <taxon>Hypsizygus</taxon>
    </lineage>
</organism>
<sequence>MPPLPPCDVSIISYLCFISRLPFFPFSVFLLSRRRRLPPPPPPRVPWSRSGLVLGRWCNCWFKLLYFLT</sequence>
<dbReference type="EMBL" id="LUEZ02000013">
    <property type="protein sequence ID" value="RDB27886.1"/>
    <property type="molecule type" value="Genomic_DNA"/>
</dbReference>
<keyword evidence="1" id="KW-1133">Transmembrane helix</keyword>
<dbReference type="AlphaFoldDB" id="A0A369KAD9"/>